<dbReference type="Gene3D" id="1.10.275.10">
    <property type="entry name" value="Fumarase/aspartase (N-terminal domain)"/>
    <property type="match status" value="1"/>
</dbReference>
<organism evidence="10 11">
    <name type="scientific">Cytobacillus praedii</name>
    <dbReference type="NCBI Taxonomy" id="1742358"/>
    <lineage>
        <taxon>Bacteria</taxon>
        <taxon>Bacillati</taxon>
        <taxon>Bacillota</taxon>
        <taxon>Bacilli</taxon>
        <taxon>Bacillales</taxon>
        <taxon>Bacillaceae</taxon>
        <taxon>Cytobacillus</taxon>
    </lineage>
</organism>
<dbReference type="SUPFAM" id="SSF48557">
    <property type="entry name" value="L-aspartase-like"/>
    <property type="match status" value="1"/>
</dbReference>
<dbReference type="NCBIfam" id="TIGR00839">
    <property type="entry name" value="aspA"/>
    <property type="match status" value="1"/>
</dbReference>
<keyword evidence="5 7" id="KW-0456">Lyase</keyword>
<dbReference type="InterPro" id="IPR051546">
    <property type="entry name" value="Aspartate_Ammonia-Lyase"/>
</dbReference>
<dbReference type="PANTHER" id="PTHR42696:SF2">
    <property type="entry name" value="ASPARTATE AMMONIA-LYASE"/>
    <property type="match status" value="1"/>
</dbReference>
<feature type="domain" description="Fumarase C C-terminal" evidence="9">
    <location>
        <begin position="412"/>
        <end position="465"/>
    </location>
</feature>
<proteinExistence type="inferred from homology"/>
<dbReference type="GO" id="GO:0008797">
    <property type="term" value="F:aspartate ammonia-lyase activity"/>
    <property type="evidence" value="ECO:0007669"/>
    <property type="project" value="UniProtKB-UniRule"/>
</dbReference>
<dbReference type="Pfam" id="PF10415">
    <property type="entry name" value="FumaraseC_C"/>
    <property type="match status" value="1"/>
</dbReference>
<dbReference type="Pfam" id="PF00206">
    <property type="entry name" value="Lyase_1"/>
    <property type="match status" value="1"/>
</dbReference>
<feature type="domain" description="Fumarate lyase N-terminal" evidence="8">
    <location>
        <begin position="17"/>
        <end position="346"/>
    </location>
</feature>
<comment type="similarity">
    <text evidence="2 7">Belongs to the class-II fumarase/aspartase family. Aspartase subfamily.</text>
</comment>
<dbReference type="InterPro" id="IPR000362">
    <property type="entry name" value="Fumarate_lyase_fam"/>
</dbReference>
<evidence type="ECO:0000256" key="4">
    <source>
        <dbReference type="ARBA" id="ARBA00016146"/>
    </source>
</evidence>
<dbReference type="EC" id="4.3.1.1" evidence="3 6"/>
<dbReference type="PROSITE" id="PS00163">
    <property type="entry name" value="FUMARATE_LYASES"/>
    <property type="match status" value="1"/>
</dbReference>
<gene>
    <name evidence="10" type="primary">aspA</name>
    <name evidence="10" type="ORF">E0Y62_02710</name>
</gene>
<dbReference type="EMBL" id="SJTH01000002">
    <property type="protein sequence ID" value="TCJ06165.1"/>
    <property type="molecule type" value="Genomic_DNA"/>
</dbReference>
<dbReference type="GO" id="GO:0006099">
    <property type="term" value="P:tricarboxylic acid cycle"/>
    <property type="evidence" value="ECO:0007669"/>
    <property type="project" value="InterPro"/>
</dbReference>
<dbReference type="InterPro" id="IPR022761">
    <property type="entry name" value="Fumarate_lyase_N"/>
</dbReference>
<evidence type="ECO:0000256" key="1">
    <source>
        <dbReference type="ARBA" id="ARBA00001494"/>
    </source>
</evidence>
<dbReference type="GO" id="GO:0005829">
    <property type="term" value="C:cytosol"/>
    <property type="evidence" value="ECO:0007669"/>
    <property type="project" value="TreeGrafter"/>
</dbReference>
<comment type="caution">
    <text evidence="10">The sequence shown here is derived from an EMBL/GenBank/DDBJ whole genome shotgun (WGS) entry which is preliminary data.</text>
</comment>
<dbReference type="FunFam" id="1.10.40.30:FF:000002">
    <property type="entry name" value="Fumarate hydratase class II"/>
    <property type="match status" value="1"/>
</dbReference>
<comment type="catalytic activity">
    <reaction evidence="1 7">
        <text>L-aspartate = fumarate + NH4(+)</text>
        <dbReference type="Rhea" id="RHEA:16601"/>
        <dbReference type="ChEBI" id="CHEBI:28938"/>
        <dbReference type="ChEBI" id="CHEBI:29806"/>
        <dbReference type="ChEBI" id="CHEBI:29991"/>
        <dbReference type="EC" id="4.3.1.1"/>
    </reaction>
</comment>
<dbReference type="STRING" id="1742358.GCA_001439605_01407"/>
<dbReference type="FunFam" id="1.10.275.10:FF:000001">
    <property type="entry name" value="Fumarate hydratase, mitochondrial"/>
    <property type="match status" value="1"/>
</dbReference>
<dbReference type="InterPro" id="IPR024083">
    <property type="entry name" value="Fumarase/histidase_N"/>
</dbReference>
<name>A0A4R1AZQ5_9BACI</name>
<dbReference type="Gene3D" id="1.10.40.30">
    <property type="entry name" value="Fumarase/aspartase (C-terminal domain)"/>
    <property type="match status" value="1"/>
</dbReference>
<dbReference type="PRINTS" id="PR00149">
    <property type="entry name" value="FUMRATELYASE"/>
</dbReference>
<accession>A0A4R1AZQ5</accession>
<evidence type="ECO:0000256" key="5">
    <source>
        <dbReference type="ARBA" id="ARBA00023239"/>
    </source>
</evidence>
<dbReference type="AlphaFoldDB" id="A0A4R1AZQ5"/>
<dbReference type="PRINTS" id="PR00145">
    <property type="entry name" value="ARGSUCLYASE"/>
</dbReference>
<dbReference type="Proteomes" id="UP000293846">
    <property type="component" value="Unassembled WGS sequence"/>
</dbReference>
<dbReference type="NCBIfam" id="NF008909">
    <property type="entry name" value="PRK12273.1"/>
    <property type="match status" value="1"/>
</dbReference>
<evidence type="ECO:0000256" key="2">
    <source>
        <dbReference type="ARBA" id="ARBA00005596"/>
    </source>
</evidence>
<dbReference type="Gene3D" id="1.20.200.10">
    <property type="entry name" value="Fumarase/aspartase (Central domain)"/>
    <property type="match status" value="1"/>
</dbReference>
<sequence length="476" mass="52298">MEDVEVSTYRIEKDFLGEKHVPIEAYYGIQTLRAVENFPITGYKLDKDLIIAMAIVKKAAALANADVGRLYKGKAEVICQAADEIITGKWHDHFLVDPIQGGAGTSINMNTNEVIANRGLELLGKEKGEYFHLNPNIDVNMAQSTNDAFPTAIHIAVYRALEALLATMKEMKATFSVKADEFDSVIKMGRTHLQDAVPIRLGQEFRAYTNVIDRDIKRIERSKDNLLEVNMGATAVGTGLNADPNYIEKVVKYLAEISGIPVVPADNLVDATQNTDAYVEVSASLKICMVNMSKIANDLRLMASGPRAGLYEINLPARQPGSSIMPGKVNPVMPEVINQIAFQVIGNDHTISLASEAGQFELNVMEPVLLFNLLQSISIMNNGFRVFSNFCISGITANTDRLKEYVEKSVGLLTAVNPHIGYNVASEIARESIVNGKSIRELCLLYDVLTEEELDLILDPYEMTKPGIAGSSLLEK</sequence>
<protein>
    <recommendedName>
        <fullName evidence="4 6">Aspartate ammonia-lyase</fullName>
        <shortName evidence="7">Aspartase</shortName>
        <ecNumber evidence="3 6">4.3.1.1</ecNumber>
    </recommendedName>
</protein>
<dbReference type="CDD" id="cd01357">
    <property type="entry name" value="Aspartase"/>
    <property type="match status" value="1"/>
</dbReference>
<evidence type="ECO:0000259" key="9">
    <source>
        <dbReference type="Pfam" id="PF10415"/>
    </source>
</evidence>
<keyword evidence="11" id="KW-1185">Reference proteome</keyword>
<dbReference type="InterPro" id="IPR004708">
    <property type="entry name" value="ApsA"/>
</dbReference>
<evidence type="ECO:0000256" key="6">
    <source>
        <dbReference type="NCBIfam" id="TIGR00839"/>
    </source>
</evidence>
<dbReference type="GO" id="GO:0006531">
    <property type="term" value="P:aspartate metabolic process"/>
    <property type="evidence" value="ECO:0007669"/>
    <property type="project" value="InterPro"/>
</dbReference>
<evidence type="ECO:0000256" key="7">
    <source>
        <dbReference type="RuleBase" id="RU362017"/>
    </source>
</evidence>
<dbReference type="FunFam" id="1.20.200.10:FF:000001">
    <property type="entry name" value="Fumarate hydratase, mitochondrial"/>
    <property type="match status" value="1"/>
</dbReference>
<reference evidence="10 11" key="1">
    <citation type="submission" date="2019-03" db="EMBL/GenBank/DDBJ databases">
        <authorList>
            <person name="Jensen L."/>
            <person name="Storgaard J."/>
            <person name="Sulaj E."/>
            <person name="Schramm A."/>
            <person name="Marshall I.P.G."/>
        </authorList>
    </citation>
    <scope>NUCLEOTIDE SEQUENCE [LARGE SCALE GENOMIC DNA]</scope>
    <source>
        <strain evidence="10 11">2017H2G3</strain>
    </source>
</reference>
<dbReference type="InterPro" id="IPR018951">
    <property type="entry name" value="Fumarase_C_C"/>
</dbReference>
<evidence type="ECO:0000256" key="3">
    <source>
        <dbReference type="ARBA" id="ARBA00012992"/>
    </source>
</evidence>
<evidence type="ECO:0000313" key="11">
    <source>
        <dbReference type="Proteomes" id="UP000293846"/>
    </source>
</evidence>
<dbReference type="OrthoDB" id="9802809at2"/>
<dbReference type="PANTHER" id="PTHR42696">
    <property type="entry name" value="ASPARTATE AMMONIA-LYASE"/>
    <property type="match status" value="1"/>
</dbReference>
<evidence type="ECO:0000313" key="10">
    <source>
        <dbReference type="EMBL" id="TCJ06165.1"/>
    </source>
</evidence>
<dbReference type="InterPro" id="IPR008948">
    <property type="entry name" value="L-Aspartase-like"/>
</dbReference>
<evidence type="ECO:0000259" key="8">
    <source>
        <dbReference type="Pfam" id="PF00206"/>
    </source>
</evidence>
<dbReference type="InterPro" id="IPR020557">
    <property type="entry name" value="Fumarate_lyase_CS"/>
</dbReference>
<dbReference type="NCBIfam" id="NF011092">
    <property type="entry name" value="PRK14515.1"/>
    <property type="match status" value="1"/>
</dbReference>